<protein>
    <recommendedName>
        <fullName evidence="4">PH domain-containing protein</fullName>
    </recommendedName>
</protein>
<feature type="transmembrane region" description="Helical" evidence="1">
    <location>
        <begin position="43"/>
        <end position="61"/>
    </location>
</feature>
<keyword evidence="3" id="KW-1185">Reference proteome</keyword>
<evidence type="ECO:0008006" key="4">
    <source>
        <dbReference type="Google" id="ProtNLM"/>
    </source>
</evidence>
<dbReference type="RefSeq" id="WP_209144241.1">
    <property type="nucleotide sequence ID" value="NZ_JAGHKP010000001.1"/>
</dbReference>
<evidence type="ECO:0000313" key="2">
    <source>
        <dbReference type="EMBL" id="MBO9151746.1"/>
    </source>
</evidence>
<comment type="caution">
    <text evidence="2">The sequence shown here is derived from an EMBL/GenBank/DDBJ whole genome shotgun (WGS) entry which is preliminary data.</text>
</comment>
<evidence type="ECO:0000256" key="1">
    <source>
        <dbReference type="SAM" id="Phobius"/>
    </source>
</evidence>
<reference evidence="3" key="1">
    <citation type="submission" date="2021-03" db="EMBL/GenBank/DDBJ databases">
        <title>Assistant Professor.</title>
        <authorList>
            <person name="Huq M.A."/>
        </authorList>
    </citation>
    <scope>NUCLEOTIDE SEQUENCE [LARGE SCALE GENOMIC DNA]</scope>
    <source>
        <strain evidence="3">MAH-28</strain>
    </source>
</reference>
<keyword evidence="1" id="KW-0472">Membrane</keyword>
<keyword evidence="1" id="KW-1133">Transmembrane helix</keyword>
<evidence type="ECO:0000313" key="3">
    <source>
        <dbReference type="Proteomes" id="UP000679126"/>
    </source>
</evidence>
<accession>A0ABS3YAN4</accession>
<dbReference type="EMBL" id="JAGHKP010000001">
    <property type="protein sequence ID" value="MBO9151746.1"/>
    <property type="molecule type" value="Genomic_DNA"/>
</dbReference>
<dbReference type="Proteomes" id="UP000679126">
    <property type="component" value="Unassembled WGS sequence"/>
</dbReference>
<name>A0ABS3YAN4_9BACT</name>
<organism evidence="2 3">
    <name type="scientific">Chitinophaga chungangae</name>
    <dbReference type="NCBI Taxonomy" id="2821488"/>
    <lineage>
        <taxon>Bacteria</taxon>
        <taxon>Pseudomonadati</taxon>
        <taxon>Bacteroidota</taxon>
        <taxon>Chitinophagia</taxon>
        <taxon>Chitinophagales</taxon>
        <taxon>Chitinophagaceae</taxon>
        <taxon>Chitinophaga</taxon>
    </lineage>
</organism>
<keyword evidence="1" id="KW-0812">Transmembrane</keyword>
<sequence>MPLEPIIIKEGKWTSAAIGTICFLLFLYLVYCILNKPSIFEKILLGVLAAWLLYLAVSQWYKSRTDAIWMRIDAEGITHRKTRIKWMDIDYFYTVLDPSFSDYKYYMGIAFTSGRESIKIELPPQLEEKELRKHIIAFSNNPGIRDGGHEIIHYDHSALKNKKPPVE</sequence>
<feature type="transmembrane region" description="Helical" evidence="1">
    <location>
        <begin position="12"/>
        <end position="31"/>
    </location>
</feature>
<gene>
    <name evidence="2" type="ORF">J7I43_05970</name>
</gene>
<proteinExistence type="predicted"/>